<dbReference type="EMBL" id="AZMM01003201">
    <property type="protein sequence ID" value="ETJ42818.1"/>
    <property type="molecule type" value="Genomic_DNA"/>
</dbReference>
<sequence>MKKLLFKSVLSAMAVGLLSAGYVSADVV</sequence>
<proteinExistence type="predicted"/>
<accession>W1YJW7</accession>
<dbReference type="AlphaFoldDB" id="W1YJW7"/>
<feature type="non-terminal residue" evidence="1">
    <location>
        <position position="28"/>
    </location>
</feature>
<protein>
    <submittedName>
        <fullName evidence="1">Uncharacterized protein</fullName>
    </submittedName>
</protein>
<comment type="caution">
    <text evidence="1">The sequence shown here is derived from an EMBL/GenBank/DDBJ whole genome shotgun (WGS) entry which is preliminary data.</text>
</comment>
<reference evidence="1" key="1">
    <citation type="submission" date="2013-12" db="EMBL/GenBank/DDBJ databases">
        <title>A Varibaculum cambriense genome reconstructed from a premature infant gut community with otherwise low bacterial novelty that shifts toward anaerobic metabolism during the third week of life.</title>
        <authorList>
            <person name="Brown C.T."/>
            <person name="Sharon I."/>
            <person name="Thomas B.C."/>
            <person name="Castelle C.J."/>
            <person name="Morowitz M.J."/>
            <person name="Banfield J.F."/>
        </authorList>
    </citation>
    <scope>NUCLEOTIDE SEQUENCE</scope>
</reference>
<organism evidence="1">
    <name type="scientific">human gut metagenome</name>
    <dbReference type="NCBI Taxonomy" id="408170"/>
    <lineage>
        <taxon>unclassified sequences</taxon>
        <taxon>metagenomes</taxon>
        <taxon>organismal metagenomes</taxon>
    </lineage>
</organism>
<evidence type="ECO:0000313" key="1">
    <source>
        <dbReference type="EMBL" id="ETJ42818.1"/>
    </source>
</evidence>
<gene>
    <name evidence="1" type="ORF">Q604_UNBC03201G0001</name>
</gene>
<name>W1YJW7_9ZZZZ</name>